<gene>
    <name evidence="3" type="ORF">RFI_24578</name>
</gene>
<proteinExistence type="predicted"/>
<organism evidence="3 4">
    <name type="scientific">Reticulomyxa filosa</name>
    <dbReference type="NCBI Taxonomy" id="46433"/>
    <lineage>
        <taxon>Eukaryota</taxon>
        <taxon>Sar</taxon>
        <taxon>Rhizaria</taxon>
        <taxon>Retaria</taxon>
        <taxon>Foraminifera</taxon>
        <taxon>Monothalamids</taxon>
        <taxon>Reticulomyxidae</taxon>
        <taxon>Reticulomyxa</taxon>
    </lineage>
</organism>
<dbReference type="Pfam" id="PF05050">
    <property type="entry name" value="Methyltransf_21"/>
    <property type="match status" value="1"/>
</dbReference>
<keyword evidence="1" id="KW-1133">Transmembrane helix</keyword>
<feature type="domain" description="Methyltransferase FkbM" evidence="2">
    <location>
        <begin position="123"/>
        <end position="310"/>
    </location>
</feature>
<dbReference type="OrthoDB" id="10267992at2759"/>
<dbReference type="SUPFAM" id="SSF53335">
    <property type="entry name" value="S-adenosyl-L-methionine-dependent methyltransferases"/>
    <property type="match status" value="1"/>
</dbReference>
<evidence type="ECO:0000256" key="1">
    <source>
        <dbReference type="SAM" id="Phobius"/>
    </source>
</evidence>
<keyword evidence="1" id="KW-0812">Transmembrane</keyword>
<keyword evidence="3" id="KW-0489">Methyltransferase</keyword>
<dbReference type="GO" id="GO:0032259">
    <property type="term" value="P:methylation"/>
    <property type="evidence" value="ECO:0007669"/>
    <property type="project" value="UniProtKB-KW"/>
</dbReference>
<accession>X6MIA6</accession>
<dbReference type="InterPro" id="IPR006342">
    <property type="entry name" value="FkbM_mtfrase"/>
</dbReference>
<keyword evidence="1" id="KW-0472">Membrane</keyword>
<feature type="transmembrane region" description="Helical" evidence="1">
    <location>
        <begin position="16"/>
        <end position="38"/>
    </location>
</feature>
<comment type="caution">
    <text evidence="3">The sequence shown here is derived from an EMBL/GenBank/DDBJ whole genome shotgun (WGS) entry which is preliminary data.</text>
</comment>
<dbReference type="InterPro" id="IPR029063">
    <property type="entry name" value="SAM-dependent_MTases_sf"/>
</dbReference>
<protein>
    <submittedName>
        <fullName evidence="3">Methyltransferase FkbM</fullName>
    </submittedName>
</protein>
<name>X6MIA6_RETFI</name>
<dbReference type="AlphaFoldDB" id="X6MIA6"/>
<dbReference type="EMBL" id="ASPP01021059">
    <property type="protein sequence ID" value="ETO12795.1"/>
    <property type="molecule type" value="Genomic_DNA"/>
</dbReference>
<dbReference type="Proteomes" id="UP000023152">
    <property type="component" value="Unassembled WGS sequence"/>
</dbReference>
<evidence type="ECO:0000259" key="2">
    <source>
        <dbReference type="Pfam" id="PF05050"/>
    </source>
</evidence>
<dbReference type="Gene3D" id="3.40.50.150">
    <property type="entry name" value="Vaccinia Virus protein VP39"/>
    <property type="match status" value="1"/>
</dbReference>
<sequence>MRLRREENRTKKTRNGFLVLLILVVLCYFLMLLLDYGISTLGLNKVSDETNAKRNGEMFGDASKGTKDQDRSTYLQQKFRYEYGEMIRSKLETRDVKLPSDMETLSLLSDVYTRENEGINFIQVGACDGNFLASNDPVQRLLQNSHWHGVLMEPVPFLFEKLQANVESSMASAKQRLYLMNAALSSANGPQAFYVVNDEFAKEKPEETHALKYQIGSFNKNHIVKHLSKLQRRNELQFDVDHYIDTVTVRGVTPDTVVHEFKQSNLAVRDGTIDVLLIDAEGYDFIVLKSFMNIAHLRPPVIIYENLHLSANDKQQAQDLLVANGYTVWTVRWNSIGVKIADI</sequence>
<dbReference type="GO" id="GO:0008168">
    <property type="term" value="F:methyltransferase activity"/>
    <property type="evidence" value="ECO:0007669"/>
    <property type="project" value="UniProtKB-KW"/>
</dbReference>
<evidence type="ECO:0000313" key="3">
    <source>
        <dbReference type="EMBL" id="ETO12795.1"/>
    </source>
</evidence>
<keyword evidence="3" id="KW-0808">Transferase</keyword>
<keyword evidence="4" id="KW-1185">Reference proteome</keyword>
<evidence type="ECO:0000313" key="4">
    <source>
        <dbReference type="Proteomes" id="UP000023152"/>
    </source>
</evidence>
<reference evidence="3 4" key="1">
    <citation type="journal article" date="2013" name="Curr. Biol.">
        <title>The Genome of the Foraminiferan Reticulomyxa filosa.</title>
        <authorList>
            <person name="Glockner G."/>
            <person name="Hulsmann N."/>
            <person name="Schleicher M."/>
            <person name="Noegel A.A."/>
            <person name="Eichinger L."/>
            <person name="Gallinger C."/>
            <person name="Pawlowski J."/>
            <person name="Sierra R."/>
            <person name="Euteneuer U."/>
            <person name="Pillet L."/>
            <person name="Moustafa A."/>
            <person name="Platzer M."/>
            <person name="Groth M."/>
            <person name="Szafranski K."/>
            <person name="Schliwa M."/>
        </authorList>
    </citation>
    <scope>NUCLEOTIDE SEQUENCE [LARGE SCALE GENOMIC DNA]</scope>
</reference>